<evidence type="ECO:0000313" key="2">
    <source>
        <dbReference type="Proteomes" id="UP001153636"/>
    </source>
</evidence>
<organism evidence="1 2">
    <name type="scientific">Psylliodes chrysocephalus</name>
    <dbReference type="NCBI Taxonomy" id="3402493"/>
    <lineage>
        <taxon>Eukaryota</taxon>
        <taxon>Metazoa</taxon>
        <taxon>Ecdysozoa</taxon>
        <taxon>Arthropoda</taxon>
        <taxon>Hexapoda</taxon>
        <taxon>Insecta</taxon>
        <taxon>Pterygota</taxon>
        <taxon>Neoptera</taxon>
        <taxon>Endopterygota</taxon>
        <taxon>Coleoptera</taxon>
        <taxon>Polyphaga</taxon>
        <taxon>Cucujiformia</taxon>
        <taxon>Chrysomeloidea</taxon>
        <taxon>Chrysomelidae</taxon>
        <taxon>Galerucinae</taxon>
        <taxon>Alticini</taxon>
        <taxon>Psylliodes</taxon>
    </lineage>
</organism>
<gene>
    <name evidence="1" type="ORF">PSYICH_LOCUS500</name>
</gene>
<keyword evidence="2" id="KW-1185">Reference proteome</keyword>
<protein>
    <submittedName>
        <fullName evidence="1">Uncharacterized protein</fullName>
    </submittedName>
</protein>
<dbReference type="AlphaFoldDB" id="A0A9P0G2A3"/>
<dbReference type="OrthoDB" id="10021027at2759"/>
<dbReference type="Proteomes" id="UP001153636">
    <property type="component" value="Chromosome 1"/>
</dbReference>
<dbReference type="EMBL" id="OV651813">
    <property type="protein sequence ID" value="CAH1099184.1"/>
    <property type="molecule type" value="Genomic_DNA"/>
</dbReference>
<reference evidence="1" key="1">
    <citation type="submission" date="2022-01" db="EMBL/GenBank/DDBJ databases">
        <authorList>
            <person name="King R."/>
        </authorList>
    </citation>
    <scope>NUCLEOTIDE SEQUENCE</scope>
</reference>
<name>A0A9P0G2A3_9CUCU</name>
<evidence type="ECO:0000313" key="1">
    <source>
        <dbReference type="EMBL" id="CAH1099184.1"/>
    </source>
</evidence>
<accession>A0A9P0G2A3</accession>
<sequence length="117" mass="13561">MKELREYLQNNNLPLYVWIGEDGIIIANKVQYNKENHSIIGFVSPFDNTAFPKKNSYLITNSATIQSYSENSSQAKLAYVIMAQPLKDRKASFVLNLFGTNRFTYEEVLKRWDFLGK</sequence>
<proteinExistence type="predicted"/>